<keyword evidence="5" id="KW-0804">Transcription</keyword>
<evidence type="ECO:0000259" key="6">
    <source>
        <dbReference type="PROSITE" id="PS50949"/>
    </source>
</evidence>
<keyword evidence="2" id="KW-0663">Pyridoxal phosphate</keyword>
<comment type="caution">
    <text evidence="7">The sequence shown here is derived from an EMBL/GenBank/DDBJ whole genome shotgun (WGS) entry which is preliminary data.</text>
</comment>
<dbReference type="SUPFAM" id="SSF53383">
    <property type="entry name" value="PLP-dependent transferases"/>
    <property type="match status" value="1"/>
</dbReference>
<dbReference type="Gene3D" id="1.10.10.10">
    <property type="entry name" value="Winged helix-like DNA-binding domain superfamily/Winged helix DNA-binding domain"/>
    <property type="match status" value="1"/>
</dbReference>
<dbReference type="CDD" id="cd07377">
    <property type="entry name" value="WHTH_GntR"/>
    <property type="match status" value="1"/>
</dbReference>
<comment type="similarity">
    <text evidence="1">In the C-terminal section; belongs to the class-I pyridoxal-phosphate-dependent aminotransferase family.</text>
</comment>
<dbReference type="InterPro" id="IPR015424">
    <property type="entry name" value="PyrdxlP-dep_Trfase"/>
</dbReference>
<dbReference type="InterPro" id="IPR000524">
    <property type="entry name" value="Tscrpt_reg_HTH_GntR"/>
</dbReference>
<name>A0A438ALN6_9RHOB</name>
<feature type="domain" description="HTH gntR-type" evidence="6">
    <location>
        <begin position="15"/>
        <end position="83"/>
    </location>
</feature>
<dbReference type="GO" id="GO:0003677">
    <property type="term" value="F:DNA binding"/>
    <property type="evidence" value="ECO:0007669"/>
    <property type="project" value="UniProtKB-KW"/>
</dbReference>
<dbReference type="GO" id="GO:0008483">
    <property type="term" value="F:transaminase activity"/>
    <property type="evidence" value="ECO:0007669"/>
    <property type="project" value="UniProtKB-KW"/>
</dbReference>
<evidence type="ECO:0000256" key="3">
    <source>
        <dbReference type="ARBA" id="ARBA00023015"/>
    </source>
</evidence>
<keyword evidence="7" id="KW-0032">Aminotransferase</keyword>
<proteinExistence type="inferred from homology"/>
<keyword evidence="4" id="KW-0238">DNA-binding</keyword>
<sequence>MLSTIWVPDLTERSGPKYAALATAIREAVSQEVLAPGVRLPPVRDLAYRLGITPGTVARAYSLMTEEGVLRGETGRGTFVASRQEIVDPPFLVSEARPRAINLRSSVVPEVGQSAAVQDVLKGIGGDDLALLDYPQRRDDGPAADAFLAWISKIEHGPATAQDVVLSQGAQHGVLIALQTLVGGARRVVFTEELAYPGFRHAAALAGALVVGVPMDREGPDPAALAALCRKHGPAVLCTSAEAHNPTTVFTTPRRRAEIVEVARRFDLHIIDDDCFSVGQPQAPTYRALAPERGWYVASFSKSFSPALRFGGVVAPTGWAPRAVATAQQQIMGLSRLVVVLCQRLMESGQVDLMRDRVRQATAGRVALAREILGASAAGEGIAARDGVPFLWMSMPRGWRASSFERAAEERGILLRPADLFALVDGRAPNAVRLALNASMAQEVYVGALETLASLLNHPPSEVEV</sequence>
<dbReference type="InterPro" id="IPR004839">
    <property type="entry name" value="Aminotransferase_I/II_large"/>
</dbReference>
<gene>
    <name evidence="7" type="ORF">EKE94_02435</name>
</gene>
<evidence type="ECO:0000256" key="4">
    <source>
        <dbReference type="ARBA" id="ARBA00023125"/>
    </source>
</evidence>
<dbReference type="OrthoDB" id="9804020at2"/>
<dbReference type="AlphaFoldDB" id="A0A438ALN6"/>
<keyword evidence="3" id="KW-0805">Transcription regulation</keyword>
<keyword evidence="7" id="KW-0808">Transferase</keyword>
<dbReference type="InterPro" id="IPR036388">
    <property type="entry name" value="WH-like_DNA-bd_sf"/>
</dbReference>
<dbReference type="InterPro" id="IPR051446">
    <property type="entry name" value="HTH_trans_reg/aminotransferase"/>
</dbReference>
<dbReference type="CDD" id="cd00609">
    <property type="entry name" value="AAT_like"/>
    <property type="match status" value="1"/>
</dbReference>
<keyword evidence="8" id="KW-1185">Reference proteome</keyword>
<evidence type="ECO:0000313" key="8">
    <source>
        <dbReference type="Proteomes" id="UP000285908"/>
    </source>
</evidence>
<dbReference type="InterPro" id="IPR036390">
    <property type="entry name" value="WH_DNA-bd_sf"/>
</dbReference>
<dbReference type="PANTHER" id="PTHR46577:SF1">
    <property type="entry name" value="HTH-TYPE TRANSCRIPTIONAL REGULATORY PROTEIN GABR"/>
    <property type="match status" value="1"/>
</dbReference>
<dbReference type="InterPro" id="IPR015421">
    <property type="entry name" value="PyrdxlP-dep_Trfase_major"/>
</dbReference>
<dbReference type="PROSITE" id="PS50949">
    <property type="entry name" value="HTH_GNTR"/>
    <property type="match status" value="1"/>
</dbReference>
<evidence type="ECO:0000256" key="2">
    <source>
        <dbReference type="ARBA" id="ARBA00022898"/>
    </source>
</evidence>
<dbReference type="Pfam" id="PF00392">
    <property type="entry name" value="GntR"/>
    <property type="match status" value="1"/>
</dbReference>
<reference evidence="7 8" key="1">
    <citation type="submission" date="2018-11" db="EMBL/GenBank/DDBJ databases">
        <title>Mesobaculum littorinae gen. nov., sp. nov., isolated from Littorina scabra that represents a novel genus of the order Rhodobacteraceae.</title>
        <authorList>
            <person name="Li F."/>
        </authorList>
    </citation>
    <scope>NUCLEOTIDE SEQUENCE [LARGE SCALE GENOMIC DNA]</scope>
    <source>
        <strain evidence="7 8">M0103</strain>
    </source>
</reference>
<dbReference type="GO" id="GO:0030170">
    <property type="term" value="F:pyridoxal phosphate binding"/>
    <property type="evidence" value="ECO:0007669"/>
    <property type="project" value="InterPro"/>
</dbReference>
<protein>
    <submittedName>
        <fullName evidence="7">PLP-dependent aminotransferase family protein</fullName>
    </submittedName>
</protein>
<dbReference type="GO" id="GO:0003700">
    <property type="term" value="F:DNA-binding transcription factor activity"/>
    <property type="evidence" value="ECO:0007669"/>
    <property type="project" value="InterPro"/>
</dbReference>
<dbReference type="PANTHER" id="PTHR46577">
    <property type="entry name" value="HTH-TYPE TRANSCRIPTIONAL REGULATORY PROTEIN GABR"/>
    <property type="match status" value="1"/>
</dbReference>
<dbReference type="Proteomes" id="UP000285908">
    <property type="component" value="Unassembled WGS sequence"/>
</dbReference>
<organism evidence="7 8">
    <name type="scientific">Mesobaculum littorinae</name>
    <dbReference type="NCBI Taxonomy" id="2486419"/>
    <lineage>
        <taxon>Bacteria</taxon>
        <taxon>Pseudomonadati</taxon>
        <taxon>Pseudomonadota</taxon>
        <taxon>Alphaproteobacteria</taxon>
        <taxon>Rhodobacterales</taxon>
        <taxon>Roseobacteraceae</taxon>
        <taxon>Mesobaculum</taxon>
    </lineage>
</organism>
<evidence type="ECO:0000313" key="7">
    <source>
        <dbReference type="EMBL" id="RVV99560.1"/>
    </source>
</evidence>
<dbReference type="SMART" id="SM00345">
    <property type="entry name" value="HTH_GNTR"/>
    <property type="match status" value="1"/>
</dbReference>
<dbReference type="RefSeq" id="WP_127905003.1">
    <property type="nucleotide sequence ID" value="NZ_RQXX01000001.1"/>
</dbReference>
<dbReference type="SUPFAM" id="SSF46785">
    <property type="entry name" value="Winged helix' DNA-binding domain"/>
    <property type="match status" value="1"/>
</dbReference>
<dbReference type="EMBL" id="RQXX01000001">
    <property type="protein sequence ID" value="RVV99560.1"/>
    <property type="molecule type" value="Genomic_DNA"/>
</dbReference>
<evidence type="ECO:0000256" key="5">
    <source>
        <dbReference type="ARBA" id="ARBA00023163"/>
    </source>
</evidence>
<evidence type="ECO:0000256" key="1">
    <source>
        <dbReference type="ARBA" id="ARBA00005384"/>
    </source>
</evidence>
<dbReference type="Pfam" id="PF00155">
    <property type="entry name" value="Aminotran_1_2"/>
    <property type="match status" value="1"/>
</dbReference>
<accession>A0A438ALN6</accession>
<dbReference type="Gene3D" id="3.40.640.10">
    <property type="entry name" value="Type I PLP-dependent aspartate aminotransferase-like (Major domain)"/>
    <property type="match status" value="1"/>
</dbReference>